<evidence type="ECO:0000313" key="1">
    <source>
        <dbReference type="EMBL" id="CAH0381266.1"/>
    </source>
</evidence>
<accession>A0A9P0EYY9</accession>
<reference evidence="1" key="1">
    <citation type="submission" date="2021-12" db="EMBL/GenBank/DDBJ databases">
        <authorList>
            <person name="King R."/>
        </authorList>
    </citation>
    <scope>NUCLEOTIDE SEQUENCE</scope>
</reference>
<proteinExistence type="predicted"/>
<sequence>MYNMEEMKKVLTYEEFIKFRRKCRLLKAQQQTQPFLEENLGRLEPIVIQNEGTSPLFLEKEPNPFEHLQLHSQAHSQAQAVSELQPTATSGFGAHLLLSDFDESFLADRALDLKSDSMEGFRHSSNYLKTLLESCVGGRALLTYYQR</sequence>
<gene>
    <name evidence="1" type="ORF">BEMITA_LOCUS935</name>
</gene>
<keyword evidence="2" id="KW-1185">Reference proteome</keyword>
<evidence type="ECO:0000313" key="2">
    <source>
        <dbReference type="Proteomes" id="UP001152759"/>
    </source>
</evidence>
<organism evidence="1 2">
    <name type="scientific">Bemisia tabaci</name>
    <name type="common">Sweetpotato whitefly</name>
    <name type="synonym">Aleurodes tabaci</name>
    <dbReference type="NCBI Taxonomy" id="7038"/>
    <lineage>
        <taxon>Eukaryota</taxon>
        <taxon>Metazoa</taxon>
        <taxon>Ecdysozoa</taxon>
        <taxon>Arthropoda</taxon>
        <taxon>Hexapoda</taxon>
        <taxon>Insecta</taxon>
        <taxon>Pterygota</taxon>
        <taxon>Neoptera</taxon>
        <taxon>Paraneoptera</taxon>
        <taxon>Hemiptera</taxon>
        <taxon>Sternorrhyncha</taxon>
        <taxon>Aleyrodoidea</taxon>
        <taxon>Aleyrodidae</taxon>
        <taxon>Aleyrodinae</taxon>
        <taxon>Bemisia</taxon>
    </lineage>
</organism>
<dbReference type="AlphaFoldDB" id="A0A9P0EYY9"/>
<protein>
    <submittedName>
        <fullName evidence="1">Uncharacterized protein</fullName>
    </submittedName>
</protein>
<dbReference type="EMBL" id="OU963862">
    <property type="protein sequence ID" value="CAH0381266.1"/>
    <property type="molecule type" value="Genomic_DNA"/>
</dbReference>
<dbReference type="Proteomes" id="UP001152759">
    <property type="component" value="Chromosome 1"/>
</dbReference>
<name>A0A9P0EYY9_BEMTA</name>